<feature type="region of interest" description="Disordered" evidence="1">
    <location>
        <begin position="99"/>
        <end position="153"/>
    </location>
</feature>
<gene>
    <name evidence="2" type="ORF">KC01_LOCUS39110</name>
</gene>
<feature type="compositionally biased region" description="Basic and acidic residues" evidence="1">
    <location>
        <begin position="113"/>
        <end position="122"/>
    </location>
</feature>
<evidence type="ECO:0000256" key="1">
    <source>
        <dbReference type="SAM" id="MobiDB-lite"/>
    </source>
</evidence>
<name>A0AAV2MHQ9_KNICA</name>
<reference evidence="2 3" key="1">
    <citation type="submission" date="2024-04" db="EMBL/GenBank/DDBJ databases">
        <authorList>
            <person name="Waldvogel A.-M."/>
            <person name="Schoenle A."/>
        </authorList>
    </citation>
    <scope>NUCLEOTIDE SEQUENCE [LARGE SCALE GENOMIC DNA]</scope>
</reference>
<dbReference type="AlphaFoldDB" id="A0AAV2MHQ9"/>
<dbReference type="Proteomes" id="UP001497482">
    <property type="component" value="Chromosome 8"/>
</dbReference>
<keyword evidence="3" id="KW-1185">Reference proteome</keyword>
<accession>A0AAV2MHQ9</accession>
<protein>
    <submittedName>
        <fullName evidence="2">Uncharacterized protein</fullName>
    </submittedName>
</protein>
<evidence type="ECO:0000313" key="2">
    <source>
        <dbReference type="EMBL" id="CAL1612819.1"/>
    </source>
</evidence>
<evidence type="ECO:0000313" key="3">
    <source>
        <dbReference type="Proteomes" id="UP001497482"/>
    </source>
</evidence>
<feature type="compositionally biased region" description="Basic and acidic residues" evidence="1">
    <location>
        <begin position="139"/>
        <end position="153"/>
    </location>
</feature>
<organism evidence="2 3">
    <name type="scientific">Knipowitschia caucasica</name>
    <name type="common">Caucasian dwarf goby</name>
    <name type="synonym">Pomatoschistus caucasicus</name>
    <dbReference type="NCBI Taxonomy" id="637954"/>
    <lineage>
        <taxon>Eukaryota</taxon>
        <taxon>Metazoa</taxon>
        <taxon>Chordata</taxon>
        <taxon>Craniata</taxon>
        <taxon>Vertebrata</taxon>
        <taxon>Euteleostomi</taxon>
        <taxon>Actinopterygii</taxon>
        <taxon>Neopterygii</taxon>
        <taxon>Teleostei</taxon>
        <taxon>Neoteleostei</taxon>
        <taxon>Acanthomorphata</taxon>
        <taxon>Gobiaria</taxon>
        <taxon>Gobiiformes</taxon>
        <taxon>Gobioidei</taxon>
        <taxon>Gobiidae</taxon>
        <taxon>Gobiinae</taxon>
        <taxon>Knipowitschia</taxon>
    </lineage>
</organism>
<sequence>MLYSGSLKVCGVQSAGTNLKLNAGEQVLVEPVSGPLLQATEVLVSSRSKDDKLDTDDFKNFFLRTFDGNVILPGNAVSLSYFGRSCSLRIERICGEDGVTLQRPAPPLGQDPEVEREREVWVSKKHHGHRENDSESDLETARETERKTNRKTD</sequence>
<proteinExistence type="predicted"/>
<dbReference type="EMBL" id="OZ035830">
    <property type="protein sequence ID" value="CAL1612819.1"/>
    <property type="molecule type" value="Genomic_DNA"/>
</dbReference>